<dbReference type="Pfam" id="PF13310">
    <property type="entry name" value="Virulence_RhuM"/>
    <property type="match status" value="1"/>
</dbReference>
<evidence type="ECO:0000313" key="1">
    <source>
        <dbReference type="EMBL" id="QFQ12360.1"/>
    </source>
</evidence>
<sequence length="338" mass="39446">MDDKGQILLYQTRDGDSRIEVRLHDETVWLNLDQMAELFQRNKSTISRHIRNVFEEGELEQNVVVAKFATTTQHGAIKGKSQTHIVDFYNLDMIISVGYRVHSYRGVQFRMWATKVLKEYIVKGFALNDDLLKRAGAGNYFDELLARIRDIRSSEKVFYRKVLEIYALSIDYDPNAEMTQEFFKTVQNKIHYSVHGHTAAEIIYERADAFKDFMGLTSWTGALPKKSDAEVAKNYLSKEEMTSLNRIVSLYLDFAELQAEEHRPMYMKDWTAILDDFLRISRKDILTHAGHISAQLAKAKADAEYDKFKERTKNELTPVEIHFIEHFEREQKKLGKKE</sequence>
<dbReference type="PANTHER" id="PTHR35810:SF1">
    <property type="entry name" value="CYTOPLASMIC PROTEIN"/>
    <property type="match status" value="1"/>
</dbReference>
<organism evidence="1 2">
    <name type="scientific">Pseudoprevotella muciniphila</name>
    <dbReference type="NCBI Taxonomy" id="2133944"/>
    <lineage>
        <taxon>Bacteria</taxon>
        <taxon>Pseudomonadati</taxon>
        <taxon>Bacteroidota</taxon>
        <taxon>Bacteroidia</taxon>
        <taxon>Bacteroidales</taxon>
        <taxon>Prevotellaceae</taxon>
        <taxon>Pseudoprevotella</taxon>
    </lineage>
</organism>
<gene>
    <name evidence="1" type="ORF">C7Y71_004660</name>
</gene>
<reference evidence="1 2" key="1">
    <citation type="submission" date="2018-11" db="EMBL/GenBank/DDBJ databases">
        <authorList>
            <person name="Na S.W."/>
            <person name="Baik M."/>
        </authorList>
    </citation>
    <scope>NUCLEOTIDE SEQUENCE [LARGE SCALE GENOMIC DNA]</scope>
    <source>
        <strain evidence="1 2">E39</strain>
    </source>
</reference>
<keyword evidence="2" id="KW-1185">Reference proteome</keyword>
<dbReference type="Proteomes" id="UP000249375">
    <property type="component" value="Chromosome"/>
</dbReference>
<dbReference type="OrthoDB" id="9802752at2"/>
<dbReference type="RefSeq" id="WP_111897224.1">
    <property type="nucleotide sequence ID" value="NZ_CP033459.1"/>
</dbReference>
<dbReference type="KEGG" id="alq:C7Y71_004660"/>
<dbReference type="AlphaFoldDB" id="A0A5P8E631"/>
<dbReference type="EMBL" id="CP033459">
    <property type="protein sequence ID" value="QFQ12360.1"/>
    <property type="molecule type" value="Genomic_DNA"/>
</dbReference>
<dbReference type="PANTHER" id="PTHR35810">
    <property type="entry name" value="CYTOPLASMIC PROTEIN-RELATED"/>
    <property type="match status" value="1"/>
</dbReference>
<evidence type="ECO:0000313" key="2">
    <source>
        <dbReference type="Proteomes" id="UP000249375"/>
    </source>
</evidence>
<protein>
    <submittedName>
        <fullName evidence="1">Cell filamentation protein Fic</fullName>
    </submittedName>
</protein>
<dbReference type="InterPro" id="IPR011204">
    <property type="entry name" value="Virulence_RhuM-like"/>
</dbReference>
<dbReference type="PIRSF" id="PIRSF015268">
    <property type="entry name" value="Virulence_RhuM"/>
    <property type="match status" value="1"/>
</dbReference>
<name>A0A5P8E631_9BACT</name>
<proteinExistence type="predicted"/>
<accession>A0A5P8E631</accession>